<dbReference type="EMBL" id="JBAKAW010000003">
    <property type="protein sequence ID" value="MEL0654192.1"/>
    <property type="molecule type" value="Genomic_DNA"/>
</dbReference>
<keyword evidence="1" id="KW-1133">Transmembrane helix</keyword>
<evidence type="ECO:0000313" key="2">
    <source>
        <dbReference type="EMBL" id="MEL0654192.1"/>
    </source>
</evidence>
<proteinExistence type="predicted"/>
<evidence type="ECO:0000256" key="1">
    <source>
        <dbReference type="SAM" id="Phobius"/>
    </source>
</evidence>
<dbReference type="Proteomes" id="UP001371391">
    <property type="component" value="Unassembled WGS sequence"/>
</dbReference>
<name>A0ABU9GX62_9GAMM</name>
<dbReference type="RefSeq" id="WP_341601681.1">
    <property type="nucleotide sequence ID" value="NZ_JBAKAW010000003.1"/>
</dbReference>
<protein>
    <submittedName>
        <fullName evidence="2">Uncharacterized protein</fullName>
    </submittedName>
</protein>
<sequence length="196" mass="23135">MKKLYEYLPIIALLSPLILFMAIPIVIDFTDPPFIANKKYDITIFWIIPIISGALFIYLNMLVFKKYKQCSKYRESFKHNISGIKNLVSFILGYLAAPFLIYAIFYIYLALPIKLFAYFTESDYWYKEYILTDVEECGSDYENSCTRLSFLDPKTKQIHELRWYEEKSSIINSKGHYVYVIGEASYFGYIVRGLER</sequence>
<keyword evidence="1" id="KW-0472">Membrane</keyword>
<keyword evidence="3" id="KW-1185">Reference proteome</keyword>
<evidence type="ECO:0000313" key="3">
    <source>
        <dbReference type="Proteomes" id="UP001371391"/>
    </source>
</evidence>
<feature type="transmembrane region" description="Helical" evidence="1">
    <location>
        <begin position="7"/>
        <end position="27"/>
    </location>
</feature>
<reference evidence="2 3" key="1">
    <citation type="submission" date="2024-02" db="EMBL/GenBank/DDBJ databases">
        <title>Bacteria isolated from the canopy kelp, Nereocystis luetkeana.</title>
        <authorList>
            <person name="Pfister C.A."/>
            <person name="Younker I.T."/>
            <person name="Light S.H."/>
        </authorList>
    </citation>
    <scope>NUCLEOTIDE SEQUENCE [LARGE SCALE GENOMIC DNA]</scope>
    <source>
        <strain evidence="2 3">TI.1.03</strain>
    </source>
</reference>
<keyword evidence="1" id="KW-0812">Transmembrane</keyword>
<gene>
    <name evidence="2" type="ORF">V6257_04040</name>
</gene>
<comment type="caution">
    <text evidence="2">The sequence shown here is derived from an EMBL/GenBank/DDBJ whole genome shotgun (WGS) entry which is preliminary data.</text>
</comment>
<feature type="transmembrane region" description="Helical" evidence="1">
    <location>
        <begin position="84"/>
        <end position="109"/>
    </location>
</feature>
<feature type="transmembrane region" description="Helical" evidence="1">
    <location>
        <begin position="42"/>
        <end position="63"/>
    </location>
</feature>
<accession>A0ABU9GX62</accession>
<organism evidence="2 3">
    <name type="scientific">Pseudoalteromonas issachenkonii</name>
    <dbReference type="NCBI Taxonomy" id="152297"/>
    <lineage>
        <taxon>Bacteria</taxon>
        <taxon>Pseudomonadati</taxon>
        <taxon>Pseudomonadota</taxon>
        <taxon>Gammaproteobacteria</taxon>
        <taxon>Alteromonadales</taxon>
        <taxon>Pseudoalteromonadaceae</taxon>
        <taxon>Pseudoalteromonas</taxon>
    </lineage>
</organism>